<dbReference type="EMBL" id="CACRXK020016340">
    <property type="protein sequence ID" value="CAB4029689.1"/>
    <property type="molecule type" value="Genomic_DNA"/>
</dbReference>
<protein>
    <submittedName>
        <fullName evidence="1">Uncharacterized protein</fullName>
    </submittedName>
</protein>
<keyword evidence="2" id="KW-1185">Reference proteome</keyword>
<dbReference type="OrthoDB" id="7423265at2759"/>
<sequence>MDMDKIVFYTDSRIVLGYIQNERRRFFVYVANKTQTIRHISDPTQWKYVDSTENPADIATRGKPAKDLMHSFWFTSPEFLKNPDSTNSSSEIIDVEVFEIDEKNPEVRTQITTYVTGHSKAQGLGSSRFERFSEWSSLRRAISNLTIRIKLWKTDHHLLTLKEMSQPSKQLTPQRLLPCPTAAELKHAETVMILTAQMGEYSSEITALQRNPPSGISPKSSLYHLDPFIDQHGILRVGGRLRQAEQMFEEKHPAILPKGSHLAKLAVLHYHGKVYHQGRQIMHGAIRQAGL</sequence>
<dbReference type="AlphaFoldDB" id="A0A7D9LAB4"/>
<gene>
    <name evidence="1" type="ORF">PACLA_8A013870</name>
</gene>
<dbReference type="PANTHER" id="PTHR47331">
    <property type="entry name" value="PHD-TYPE DOMAIN-CONTAINING PROTEIN"/>
    <property type="match status" value="1"/>
</dbReference>
<comment type="caution">
    <text evidence="1">The sequence shown here is derived from an EMBL/GenBank/DDBJ whole genome shotgun (WGS) entry which is preliminary data.</text>
</comment>
<accession>A0A7D9LAB4</accession>
<evidence type="ECO:0000313" key="1">
    <source>
        <dbReference type="EMBL" id="CAB4029689.1"/>
    </source>
</evidence>
<name>A0A7D9LAB4_PARCT</name>
<reference evidence="1" key="1">
    <citation type="submission" date="2020-04" db="EMBL/GenBank/DDBJ databases">
        <authorList>
            <person name="Alioto T."/>
            <person name="Alioto T."/>
            <person name="Gomez Garrido J."/>
        </authorList>
    </citation>
    <scope>NUCLEOTIDE SEQUENCE</scope>
    <source>
        <strain evidence="1">A484AB</strain>
    </source>
</reference>
<proteinExistence type="predicted"/>
<evidence type="ECO:0000313" key="2">
    <source>
        <dbReference type="Proteomes" id="UP001152795"/>
    </source>
</evidence>
<dbReference type="PANTHER" id="PTHR47331:SF6">
    <property type="entry name" value="DOUBLECORTIN DOMAIN-CONTAINING PROTEIN"/>
    <property type="match status" value="1"/>
</dbReference>
<organism evidence="1 2">
    <name type="scientific">Paramuricea clavata</name>
    <name type="common">Red gorgonian</name>
    <name type="synonym">Violescent sea-whip</name>
    <dbReference type="NCBI Taxonomy" id="317549"/>
    <lineage>
        <taxon>Eukaryota</taxon>
        <taxon>Metazoa</taxon>
        <taxon>Cnidaria</taxon>
        <taxon>Anthozoa</taxon>
        <taxon>Octocorallia</taxon>
        <taxon>Malacalcyonacea</taxon>
        <taxon>Plexauridae</taxon>
        <taxon>Paramuricea</taxon>
    </lineage>
</organism>
<dbReference type="Proteomes" id="UP001152795">
    <property type="component" value="Unassembled WGS sequence"/>
</dbReference>